<comment type="caution">
    <text evidence="1">The sequence shown here is derived from an EMBL/GenBank/DDBJ whole genome shotgun (WGS) entry which is preliminary data.</text>
</comment>
<gene>
    <name evidence="1" type="ORF">LCGC14_0526750</name>
</gene>
<dbReference type="EMBL" id="LAZR01000677">
    <property type="protein sequence ID" value="KKN60933.1"/>
    <property type="molecule type" value="Genomic_DNA"/>
</dbReference>
<proteinExistence type="predicted"/>
<reference evidence="1" key="1">
    <citation type="journal article" date="2015" name="Nature">
        <title>Complex archaea that bridge the gap between prokaryotes and eukaryotes.</title>
        <authorList>
            <person name="Spang A."/>
            <person name="Saw J.H."/>
            <person name="Jorgensen S.L."/>
            <person name="Zaremba-Niedzwiedzka K."/>
            <person name="Martijn J."/>
            <person name="Lind A.E."/>
            <person name="van Eijk R."/>
            <person name="Schleper C."/>
            <person name="Guy L."/>
            <person name="Ettema T.J."/>
        </authorList>
    </citation>
    <scope>NUCLEOTIDE SEQUENCE</scope>
</reference>
<accession>A0A0F9V4Y3</accession>
<evidence type="ECO:0000313" key="1">
    <source>
        <dbReference type="EMBL" id="KKN60933.1"/>
    </source>
</evidence>
<sequence>MKNIVGVSIGSSKRDHSVNIKLLDTDFQIKRIGTDGSLARAQELLKQLDGKVDAFGLGGIDLYFVADGKKYIVRDAAKLKKVVKETPVVDGSGLKHTLERHTIDYIVENNIIALKGKTVLMVAGVDRFGMAESLVEAGSKMIFGDLIFGLGIPIAMRSFKVFKRVAKTLLPIVTKMPFSILYPTGDSQDKQSSKNQKWFDQADVIAGDYLLIKKYLPAKLDGKSIITNTTTAEDVKELKERGLKVLVTTTPVFEGRSFGTNVMEATLVAVIGGDAEDIEPEQYAQYLERLKFEPRVENLN</sequence>
<protein>
    <recommendedName>
        <fullName evidence="2">Quinate 5-dehydrogenase</fullName>
    </recommendedName>
</protein>
<evidence type="ECO:0008006" key="2">
    <source>
        <dbReference type="Google" id="ProtNLM"/>
    </source>
</evidence>
<dbReference type="AlphaFoldDB" id="A0A0F9V4Y3"/>
<name>A0A0F9V4Y3_9ZZZZ</name>
<organism evidence="1">
    <name type="scientific">marine sediment metagenome</name>
    <dbReference type="NCBI Taxonomy" id="412755"/>
    <lineage>
        <taxon>unclassified sequences</taxon>
        <taxon>metagenomes</taxon>
        <taxon>ecological metagenomes</taxon>
    </lineage>
</organism>